<reference evidence="5 6" key="1">
    <citation type="submission" date="2024-02" db="EMBL/GenBank/DDBJ databases">
        <authorList>
            <person name="Daric V."/>
            <person name="Darras S."/>
        </authorList>
    </citation>
    <scope>NUCLEOTIDE SEQUENCE [LARGE SCALE GENOMIC DNA]</scope>
</reference>
<evidence type="ECO:0000259" key="4">
    <source>
        <dbReference type="PROSITE" id="PS51406"/>
    </source>
</evidence>
<dbReference type="EMBL" id="CAWYQH010000103">
    <property type="protein sequence ID" value="CAK8686924.1"/>
    <property type="molecule type" value="Genomic_DNA"/>
</dbReference>
<dbReference type="PROSITE" id="PS51406">
    <property type="entry name" value="FIBRINOGEN_C_2"/>
    <property type="match status" value="1"/>
</dbReference>
<dbReference type="SUPFAM" id="SSF56496">
    <property type="entry name" value="Fibrinogen C-terminal domain-like"/>
    <property type="match status" value="1"/>
</dbReference>
<dbReference type="Gene3D" id="3.90.215.10">
    <property type="entry name" value="Gamma Fibrinogen, chain A, domain 1"/>
    <property type="match status" value="1"/>
</dbReference>
<proteinExistence type="predicted"/>
<feature type="signal peptide" evidence="3">
    <location>
        <begin position="1"/>
        <end position="19"/>
    </location>
</feature>
<dbReference type="PROSITE" id="PS00514">
    <property type="entry name" value="FIBRINOGEN_C_1"/>
    <property type="match status" value="1"/>
</dbReference>
<dbReference type="InterPro" id="IPR050373">
    <property type="entry name" value="Fibrinogen_C-term_domain"/>
</dbReference>
<comment type="caution">
    <text evidence="5">The sequence shown here is derived from an EMBL/GenBank/DDBJ whole genome shotgun (WGS) entry which is preliminary data.</text>
</comment>
<dbReference type="InterPro" id="IPR014716">
    <property type="entry name" value="Fibrinogen_a/b/g_C_1"/>
</dbReference>
<name>A0ABP0G8H6_CLALP</name>
<evidence type="ECO:0000256" key="3">
    <source>
        <dbReference type="SAM" id="SignalP"/>
    </source>
</evidence>
<feature type="chain" id="PRO_5045666064" description="Fibrinogen C-terminal domain-containing protein" evidence="3">
    <location>
        <begin position="20"/>
        <end position="326"/>
    </location>
</feature>
<dbReference type="PANTHER" id="PTHR19143">
    <property type="entry name" value="FIBRINOGEN/TENASCIN/ANGIOPOEITIN"/>
    <property type="match status" value="1"/>
</dbReference>
<evidence type="ECO:0000313" key="5">
    <source>
        <dbReference type="EMBL" id="CAK8686924.1"/>
    </source>
</evidence>
<keyword evidence="6" id="KW-1185">Reference proteome</keyword>
<keyword evidence="3" id="KW-0732">Signal</keyword>
<sequence length="326" mass="36170">MRGVILLLSLACYVMMTYSQQCRQVLTTVCDNDVIKSNMQKGDKGDVGGSGNYRSSRAKEYPGAKGEAGGFGEKGMQGESCTLGSLGTDIVTRLAKIEELLTPPSTTTRATITVNTTTTSIITSCSTSSSNRPHTLTSGVEVYCEDGWTASERLSTIFQRRFDGSVDFGRRWDDYANGFGQIDGEFWLGLDNIHRMTRGGGCRLKIELWDFDGHQRHADYSWFSIESAENLYRLRVSGYSGNAGDSLTNNNGHPFSTEDSDNDSYDENCATHYGGSQGWWFVACFESTLNGVWMRQSSGDGHGITWLRWKKQGEPLKETKMKLRCD</sequence>
<dbReference type="SMART" id="SM00186">
    <property type="entry name" value="FBG"/>
    <property type="match status" value="1"/>
</dbReference>
<feature type="region of interest" description="Disordered" evidence="2">
    <location>
        <begin position="41"/>
        <end position="72"/>
    </location>
</feature>
<organism evidence="5 6">
    <name type="scientific">Clavelina lepadiformis</name>
    <name type="common">Light-bulb sea squirt</name>
    <name type="synonym">Ascidia lepadiformis</name>
    <dbReference type="NCBI Taxonomy" id="159417"/>
    <lineage>
        <taxon>Eukaryota</taxon>
        <taxon>Metazoa</taxon>
        <taxon>Chordata</taxon>
        <taxon>Tunicata</taxon>
        <taxon>Ascidiacea</taxon>
        <taxon>Aplousobranchia</taxon>
        <taxon>Clavelinidae</taxon>
        <taxon>Clavelina</taxon>
    </lineage>
</organism>
<dbReference type="Pfam" id="PF00147">
    <property type="entry name" value="Fibrinogen_C"/>
    <property type="match status" value="1"/>
</dbReference>
<feature type="domain" description="Fibrinogen C-terminal" evidence="4">
    <location>
        <begin position="116"/>
        <end position="326"/>
    </location>
</feature>
<accession>A0ABP0G8H6</accession>
<dbReference type="InterPro" id="IPR002181">
    <property type="entry name" value="Fibrinogen_a/b/g_C_dom"/>
</dbReference>
<dbReference type="InterPro" id="IPR036056">
    <property type="entry name" value="Fibrinogen-like_C"/>
</dbReference>
<evidence type="ECO:0000256" key="1">
    <source>
        <dbReference type="ARBA" id="ARBA00023157"/>
    </source>
</evidence>
<protein>
    <recommendedName>
        <fullName evidence="4">Fibrinogen C-terminal domain-containing protein</fullName>
    </recommendedName>
</protein>
<evidence type="ECO:0000313" key="6">
    <source>
        <dbReference type="Proteomes" id="UP001642483"/>
    </source>
</evidence>
<evidence type="ECO:0000256" key="2">
    <source>
        <dbReference type="SAM" id="MobiDB-lite"/>
    </source>
</evidence>
<dbReference type="InterPro" id="IPR020837">
    <property type="entry name" value="Fibrinogen_CS"/>
</dbReference>
<keyword evidence="1" id="KW-1015">Disulfide bond</keyword>
<dbReference type="Proteomes" id="UP001642483">
    <property type="component" value="Unassembled WGS sequence"/>
</dbReference>
<dbReference type="CDD" id="cd00087">
    <property type="entry name" value="FReD"/>
    <property type="match status" value="1"/>
</dbReference>
<gene>
    <name evidence="5" type="ORF">CVLEPA_LOCUS18960</name>
</gene>